<comment type="caution">
    <text evidence="2">The sequence shown here is derived from an EMBL/GenBank/DDBJ whole genome shotgun (WGS) entry which is preliminary data.</text>
</comment>
<evidence type="ECO:0000313" key="3">
    <source>
        <dbReference type="Proteomes" id="UP000469185"/>
    </source>
</evidence>
<dbReference type="EMBL" id="JAAGOB010000001">
    <property type="protein sequence ID" value="NED93805.1"/>
    <property type="molecule type" value="Genomic_DNA"/>
</dbReference>
<dbReference type="GO" id="GO:0008757">
    <property type="term" value="F:S-adenosylmethionine-dependent methyltransferase activity"/>
    <property type="evidence" value="ECO:0007669"/>
    <property type="project" value="InterPro"/>
</dbReference>
<dbReference type="CDD" id="cd02440">
    <property type="entry name" value="AdoMet_MTases"/>
    <property type="match status" value="1"/>
</dbReference>
<dbReference type="PANTHER" id="PTHR43861">
    <property type="entry name" value="TRANS-ACONITATE 2-METHYLTRANSFERASE-RELATED"/>
    <property type="match status" value="1"/>
</dbReference>
<reference evidence="2 3" key="1">
    <citation type="submission" date="2020-02" db="EMBL/GenBank/DDBJ databases">
        <authorList>
            <person name="Li X.-J."/>
            <person name="Feng X.-M."/>
        </authorList>
    </citation>
    <scope>NUCLEOTIDE SEQUENCE [LARGE SCALE GENOMIC DNA]</scope>
    <source>
        <strain evidence="2 3">CGMCC 4.7225</strain>
    </source>
</reference>
<proteinExistence type="predicted"/>
<keyword evidence="2" id="KW-0808">Transferase</keyword>
<protein>
    <submittedName>
        <fullName evidence="2">Methyltransferase domain-containing protein</fullName>
    </submittedName>
</protein>
<dbReference type="InterPro" id="IPR013216">
    <property type="entry name" value="Methyltransf_11"/>
</dbReference>
<name>A0A6N9YFW9_9ACTN</name>
<keyword evidence="3" id="KW-1185">Reference proteome</keyword>
<sequence length="254" mass="26389">MADMVDQSRRGVRMAEVWDQVLSAMAVHASETGPASLDVVDVGGGSGTFAVPLAARGHRVIVVDPSPNALATLRQRAAESGVTELITAVQGEAADVRSLVGPHAADVVLCHGVLDVVDDPAAALAGMVPALRPHAMVSVVVAQRNAAVLGKAMAGHFRDALHMLEDRDGRWGSTDPLPRRFSEGMLTDLLGAAGLSGLRVFGVRFFTDLVPGALVDDPADVRELAALESRAATMADMRPLAAALHVIGWSGTGE</sequence>
<feature type="domain" description="Methyltransferase type 11" evidence="1">
    <location>
        <begin position="40"/>
        <end position="136"/>
    </location>
</feature>
<dbReference type="Gene3D" id="3.40.50.150">
    <property type="entry name" value="Vaccinia Virus protein VP39"/>
    <property type="match status" value="1"/>
</dbReference>
<keyword evidence="2" id="KW-0489">Methyltransferase</keyword>
<gene>
    <name evidence="2" type="ORF">G1H11_00560</name>
</gene>
<dbReference type="Pfam" id="PF08241">
    <property type="entry name" value="Methyltransf_11"/>
    <property type="match status" value="1"/>
</dbReference>
<dbReference type="InterPro" id="IPR029063">
    <property type="entry name" value="SAM-dependent_MTases_sf"/>
</dbReference>
<dbReference type="AlphaFoldDB" id="A0A6N9YFW9"/>
<dbReference type="GO" id="GO:0032259">
    <property type="term" value="P:methylation"/>
    <property type="evidence" value="ECO:0007669"/>
    <property type="project" value="UniProtKB-KW"/>
</dbReference>
<accession>A0A6N9YFW9</accession>
<dbReference type="Proteomes" id="UP000469185">
    <property type="component" value="Unassembled WGS sequence"/>
</dbReference>
<organism evidence="2 3">
    <name type="scientific">Phytoactinopolyspora alkaliphila</name>
    <dbReference type="NCBI Taxonomy" id="1783498"/>
    <lineage>
        <taxon>Bacteria</taxon>
        <taxon>Bacillati</taxon>
        <taxon>Actinomycetota</taxon>
        <taxon>Actinomycetes</taxon>
        <taxon>Jiangellales</taxon>
        <taxon>Jiangellaceae</taxon>
        <taxon>Phytoactinopolyspora</taxon>
    </lineage>
</organism>
<dbReference type="SUPFAM" id="SSF53335">
    <property type="entry name" value="S-adenosyl-L-methionine-dependent methyltransferases"/>
    <property type="match status" value="1"/>
</dbReference>
<evidence type="ECO:0000313" key="2">
    <source>
        <dbReference type="EMBL" id="NED93805.1"/>
    </source>
</evidence>
<evidence type="ECO:0000259" key="1">
    <source>
        <dbReference type="Pfam" id="PF08241"/>
    </source>
</evidence>
<dbReference type="RefSeq" id="WP_163815054.1">
    <property type="nucleotide sequence ID" value="NZ_JAAGOB010000001.1"/>
</dbReference>